<dbReference type="EMBL" id="CP041969">
    <property type="protein sequence ID" value="QMV41984.1"/>
    <property type="molecule type" value="Genomic_DNA"/>
</dbReference>
<accession>A0A7G5BYF0</accession>
<proteinExistence type="inferred from homology"/>
<organism evidence="7 8">
    <name type="scientific">Cohnella cholangitidis</name>
    <dbReference type="NCBI Taxonomy" id="2598458"/>
    <lineage>
        <taxon>Bacteria</taxon>
        <taxon>Bacillati</taxon>
        <taxon>Bacillota</taxon>
        <taxon>Bacilli</taxon>
        <taxon>Bacillales</taxon>
        <taxon>Paenibacillaceae</taxon>
        <taxon>Cohnella</taxon>
    </lineage>
</organism>
<feature type="transmembrane region" description="Helical" evidence="6">
    <location>
        <begin position="58"/>
        <end position="90"/>
    </location>
</feature>
<evidence type="ECO:0000256" key="2">
    <source>
        <dbReference type="ARBA" id="ARBA00007375"/>
    </source>
</evidence>
<evidence type="ECO:0000256" key="5">
    <source>
        <dbReference type="ARBA" id="ARBA00023136"/>
    </source>
</evidence>
<keyword evidence="4 6" id="KW-1133">Transmembrane helix</keyword>
<dbReference type="Proteomes" id="UP000515679">
    <property type="component" value="Chromosome"/>
</dbReference>
<dbReference type="PANTHER" id="PTHR31885:SF6">
    <property type="entry name" value="GH04784P"/>
    <property type="match status" value="1"/>
</dbReference>
<sequence>MKKYVLPSLILFTGLLYIFVIPAEPHGVKLLFKLIPMALIIAYAYLRIPASSKRYHWVVLAGLFFCMMGDGLLGWFIIGLSAFLVGHLFYMTAFFGRWRFSLLRFATILPIAAYAVFMSNRLVEALTNDDQTHFIIPVLVYVTVISLMAWSAIMSGNRLAIAGSLLFVVSDSVLSWNMFVSDVTYAGPIIMLTYYSAQYLIARSLQTAPKPTAAPATIAQ</sequence>
<dbReference type="Pfam" id="PF07947">
    <property type="entry name" value="YhhN"/>
    <property type="match status" value="1"/>
</dbReference>
<keyword evidence="8" id="KW-1185">Reference proteome</keyword>
<gene>
    <name evidence="7" type="ORF">FPL14_12870</name>
</gene>
<feature type="transmembrane region" description="Helical" evidence="6">
    <location>
        <begin position="102"/>
        <end position="122"/>
    </location>
</feature>
<dbReference type="InterPro" id="IPR012506">
    <property type="entry name" value="TMEM86B-like"/>
</dbReference>
<evidence type="ECO:0000256" key="4">
    <source>
        <dbReference type="ARBA" id="ARBA00022989"/>
    </source>
</evidence>
<feature type="transmembrane region" description="Helical" evidence="6">
    <location>
        <begin position="30"/>
        <end position="46"/>
    </location>
</feature>
<reference evidence="7 8" key="1">
    <citation type="submission" date="2019-07" db="EMBL/GenBank/DDBJ databases">
        <authorList>
            <person name="Kim J.K."/>
            <person name="Cheong H.-M."/>
            <person name="Choi Y."/>
            <person name="Hwang K.J."/>
            <person name="Lee S."/>
            <person name="Choi C."/>
        </authorList>
    </citation>
    <scope>NUCLEOTIDE SEQUENCE [LARGE SCALE GENOMIC DNA]</scope>
    <source>
        <strain evidence="7 8">KS 22</strain>
    </source>
</reference>
<feature type="transmembrane region" description="Helical" evidence="6">
    <location>
        <begin position="185"/>
        <end position="202"/>
    </location>
</feature>
<evidence type="ECO:0000313" key="8">
    <source>
        <dbReference type="Proteomes" id="UP000515679"/>
    </source>
</evidence>
<evidence type="ECO:0000256" key="1">
    <source>
        <dbReference type="ARBA" id="ARBA00004141"/>
    </source>
</evidence>
<comment type="similarity">
    <text evidence="2">Belongs to the TMEM86 family.</text>
</comment>
<evidence type="ECO:0000256" key="6">
    <source>
        <dbReference type="SAM" id="Phobius"/>
    </source>
</evidence>
<feature type="transmembrane region" description="Helical" evidence="6">
    <location>
        <begin position="134"/>
        <end position="152"/>
    </location>
</feature>
<keyword evidence="3 6" id="KW-0812">Transmembrane</keyword>
<keyword evidence="5 6" id="KW-0472">Membrane</keyword>
<dbReference type="GO" id="GO:0016787">
    <property type="term" value="F:hydrolase activity"/>
    <property type="evidence" value="ECO:0007669"/>
    <property type="project" value="TreeGrafter"/>
</dbReference>
<dbReference type="GO" id="GO:0016020">
    <property type="term" value="C:membrane"/>
    <property type="evidence" value="ECO:0007669"/>
    <property type="project" value="UniProtKB-SubCell"/>
</dbReference>
<dbReference type="PANTHER" id="PTHR31885">
    <property type="entry name" value="GH04784P"/>
    <property type="match status" value="1"/>
</dbReference>
<dbReference type="KEGG" id="cchl:FPL14_12870"/>
<evidence type="ECO:0000256" key="3">
    <source>
        <dbReference type="ARBA" id="ARBA00022692"/>
    </source>
</evidence>
<dbReference type="RefSeq" id="WP_182303381.1">
    <property type="nucleotide sequence ID" value="NZ_CP041969.1"/>
</dbReference>
<comment type="subcellular location">
    <subcellularLocation>
        <location evidence="1">Membrane</location>
        <topology evidence="1">Multi-pass membrane protein</topology>
    </subcellularLocation>
</comment>
<dbReference type="AlphaFoldDB" id="A0A7G5BYF0"/>
<name>A0A7G5BYF0_9BACL</name>
<protein>
    <submittedName>
        <fullName evidence="7">Lysoplasmalogenase</fullName>
    </submittedName>
</protein>
<evidence type="ECO:0000313" key="7">
    <source>
        <dbReference type="EMBL" id="QMV41984.1"/>
    </source>
</evidence>
<feature type="transmembrane region" description="Helical" evidence="6">
    <location>
        <begin position="6"/>
        <end position="23"/>
    </location>
</feature>